<reference evidence="2" key="1">
    <citation type="submission" date="2017-02" db="UniProtKB">
        <authorList>
            <consortium name="WormBaseParasite"/>
        </authorList>
    </citation>
    <scope>IDENTIFICATION</scope>
</reference>
<accession>A0A0N5BMZ1</accession>
<name>A0A0N5BMZ1_STREA</name>
<protein>
    <submittedName>
        <fullName evidence="2">5'-nucleotidase</fullName>
    </submittedName>
</protein>
<dbReference type="Proteomes" id="UP000046392">
    <property type="component" value="Unplaced"/>
</dbReference>
<organism evidence="1 2">
    <name type="scientific">Strongyloides papillosus</name>
    <name type="common">Intestinal threadworm</name>
    <dbReference type="NCBI Taxonomy" id="174720"/>
    <lineage>
        <taxon>Eukaryota</taxon>
        <taxon>Metazoa</taxon>
        <taxon>Ecdysozoa</taxon>
        <taxon>Nematoda</taxon>
        <taxon>Chromadorea</taxon>
        <taxon>Rhabditida</taxon>
        <taxon>Tylenchina</taxon>
        <taxon>Panagrolaimomorpha</taxon>
        <taxon>Strongyloidoidea</taxon>
        <taxon>Strongyloididae</taxon>
        <taxon>Strongyloides</taxon>
    </lineage>
</organism>
<proteinExistence type="predicted"/>
<evidence type="ECO:0000313" key="1">
    <source>
        <dbReference type="Proteomes" id="UP000046392"/>
    </source>
</evidence>
<dbReference type="WBParaSite" id="SPAL_0000727200.1">
    <property type="protein sequence ID" value="SPAL_0000727200.1"/>
    <property type="gene ID" value="SPAL_0000727200"/>
</dbReference>
<keyword evidence="1" id="KW-1185">Reference proteome</keyword>
<dbReference type="AlphaFoldDB" id="A0A0N5BMZ1"/>
<sequence>MFKVWGIKAYATEYSVPLADKFDEKYGEGFFDGNNAVGDLSFIFINSNPFLDVPGPKTPKMVRVSGIGIKDLKPLDEYWNRIL</sequence>
<evidence type="ECO:0000313" key="2">
    <source>
        <dbReference type="WBParaSite" id="SPAL_0000727200.1"/>
    </source>
</evidence>